<dbReference type="PROSITE" id="PS52015">
    <property type="entry name" value="TONB_CTD"/>
    <property type="match status" value="1"/>
</dbReference>
<evidence type="ECO:0000256" key="1">
    <source>
        <dbReference type="ARBA" id="ARBA00004167"/>
    </source>
</evidence>
<sequence length="202" mass="21928">MQRLLRTTMSLPLAGLITISLAALMAYLISVEGESGPAITEIQYELFPRVEVIGLPPPEEIEPVDAVDPPPPPPAIEIPRSGPPNTGIDVIIGTLPPIVDPGLNTGNMRFAGTANPTPIVRIPPIYPPRLLERGIEGYCSMIFDVGTDGTPINIRASYCSNNGFERNSIRSVERWRYSPAMDNGTPIVQRGVTTQIDFAIRE</sequence>
<gene>
    <name evidence="6" type="ORF">V0U79_11650</name>
</gene>
<dbReference type="SUPFAM" id="SSF74653">
    <property type="entry name" value="TolA/TonB C-terminal domain"/>
    <property type="match status" value="1"/>
</dbReference>
<keyword evidence="4" id="KW-0472">Membrane</keyword>
<evidence type="ECO:0000256" key="4">
    <source>
        <dbReference type="ARBA" id="ARBA00023136"/>
    </source>
</evidence>
<comment type="subcellular location">
    <subcellularLocation>
        <location evidence="1">Membrane</location>
        <topology evidence="1">Single-pass membrane protein</topology>
    </subcellularLocation>
</comment>
<reference evidence="6 7" key="1">
    <citation type="submission" date="2024-01" db="EMBL/GenBank/DDBJ databases">
        <title>Hyphobacterium bacterium isolated from marine sediment.</title>
        <authorList>
            <person name="Zhao S."/>
        </authorList>
    </citation>
    <scope>NUCLEOTIDE SEQUENCE [LARGE SCALE GENOMIC DNA]</scope>
    <source>
        <strain evidence="7">HN65</strain>
    </source>
</reference>
<comment type="caution">
    <text evidence="6">The sequence shown here is derived from an EMBL/GenBank/DDBJ whole genome shotgun (WGS) entry which is preliminary data.</text>
</comment>
<evidence type="ECO:0000259" key="5">
    <source>
        <dbReference type="PROSITE" id="PS52015"/>
    </source>
</evidence>
<organism evidence="6 7">
    <name type="scientific">Hyphobacterium lacteum</name>
    <dbReference type="NCBI Taxonomy" id="3116575"/>
    <lineage>
        <taxon>Bacteria</taxon>
        <taxon>Pseudomonadati</taxon>
        <taxon>Pseudomonadota</taxon>
        <taxon>Alphaproteobacteria</taxon>
        <taxon>Maricaulales</taxon>
        <taxon>Maricaulaceae</taxon>
        <taxon>Hyphobacterium</taxon>
    </lineage>
</organism>
<dbReference type="NCBIfam" id="TIGR01352">
    <property type="entry name" value="tonB_Cterm"/>
    <property type="match status" value="1"/>
</dbReference>
<accession>A0ABU7LT06</accession>
<feature type="domain" description="TonB C-terminal" evidence="5">
    <location>
        <begin position="111"/>
        <end position="202"/>
    </location>
</feature>
<dbReference type="RefSeq" id="WP_330199687.1">
    <property type="nucleotide sequence ID" value="NZ_JAZDRP010000008.1"/>
</dbReference>
<dbReference type="Proteomes" id="UP001354971">
    <property type="component" value="Unassembled WGS sequence"/>
</dbReference>
<proteinExistence type="predicted"/>
<protein>
    <submittedName>
        <fullName evidence="6">Energy transducer TonB</fullName>
    </submittedName>
</protein>
<evidence type="ECO:0000256" key="2">
    <source>
        <dbReference type="ARBA" id="ARBA00022692"/>
    </source>
</evidence>
<dbReference type="EMBL" id="JAZDRP010000008">
    <property type="protein sequence ID" value="MEE2527023.1"/>
    <property type="molecule type" value="Genomic_DNA"/>
</dbReference>
<dbReference type="InterPro" id="IPR037682">
    <property type="entry name" value="TonB_C"/>
</dbReference>
<dbReference type="InterPro" id="IPR006260">
    <property type="entry name" value="TonB/TolA_C"/>
</dbReference>
<evidence type="ECO:0000256" key="3">
    <source>
        <dbReference type="ARBA" id="ARBA00022989"/>
    </source>
</evidence>
<keyword evidence="7" id="KW-1185">Reference proteome</keyword>
<dbReference type="Gene3D" id="3.30.1150.10">
    <property type="match status" value="1"/>
</dbReference>
<evidence type="ECO:0000313" key="7">
    <source>
        <dbReference type="Proteomes" id="UP001354971"/>
    </source>
</evidence>
<keyword evidence="3" id="KW-1133">Transmembrane helix</keyword>
<evidence type="ECO:0000313" key="6">
    <source>
        <dbReference type="EMBL" id="MEE2527023.1"/>
    </source>
</evidence>
<keyword evidence="2" id="KW-0812">Transmembrane</keyword>
<name>A0ABU7LT06_9PROT</name>
<dbReference type="Pfam" id="PF03544">
    <property type="entry name" value="TonB_C"/>
    <property type="match status" value="1"/>
</dbReference>